<keyword evidence="1" id="KW-1133">Transmembrane helix</keyword>
<reference evidence="2 3" key="1">
    <citation type="submission" date="2019-07" db="EMBL/GenBank/DDBJ databases">
        <authorList>
            <person name="Brisse S."/>
            <person name="Rodrigues C."/>
            <person name="Thorpe H."/>
        </authorList>
    </citation>
    <scope>NUCLEOTIDE SEQUENCE [LARGE SCALE GENOMIC DNA]</scope>
    <source>
        <strain evidence="2">SB6408</strain>
    </source>
</reference>
<gene>
    <name evidence="2" type="ORF">SB6408_04859</name>
</gene>
<feature type="transmembrane region" description="Helical" evidence="1">
    <location>
        <begin position="20"/>
        <end position="39"/>
    </location>
</feature>
<organism evidence="2 3">
    <name type="scientific">Klebsiella spallanzanii</name>
    <dbReference type="NCBI Taxonomy" id="2587528"/>
    <lineage>
        <taxon>Bacteria</taxon>
        <taxon>Pseudomonadati</taxon>
        <taxon>Pseudomonadota</taxon>
        <taxon>Gammaproteobacteria</taxon>
        <taxon>Enterobacterales</taxon>
        <taxon>Enterobacteriaceae</taxon>
        <taxon>Klebsiella/Raoultella group</taxon>
        <taxon>Klebsiella</taxon>
    </lineage>
</organism>
<dbReference type="AlphaFoldDB" id="A0A564JR55"/>
<name>A0A564JR55_9ENTR</name>
<keyword evidence="1" id="KW-0812">Transmembrane</keyword>
<proteinExistence type="predicted"/>
<feature type="transmembrane region" description="Helical" evidence="1">
    <location>
        <begin position="76"/>
        <end position="95"/>
    </location>
</feature>
<dbReference type="EMBL" id="CABGHF010000010">
    <property type="protein sequence ID" value="VUS59191.1"/>
    <property type="molecule type" value="Genomic_DNA"/>
</dbReference>
<feature type="transmembrane region" description="Helical" evidence="1">
    <location>
        <begin position="51"/>
        <end position="71"/>
    </location>
</feature>
<dbReference type="Proteomes" id="UP000318370">
    <property type="component" value="Unassembled WGS sequence"/>
</dbReference>
<evidence type="ECO:0000313" key="2">
    <source>
        <dbReference type="EMBL" id="VUS59191.1"/>
    </source>
</evidence>
<evidence type="ECO:0000256" key="1">
    <source>
        <dbReference type="SAM" id="Phobius"/>
    </source>
</evidence>
<feature type="transmembrane region" description="Helical" evidence="1">
    <location>
        <begin position="101"/>
        <end position="124"/>
    </location>
</feature>
<feature type="transmembrane region" description="Helical" evidence="1">
    <location>
        <begin position="145"/>
        <end position="162"/>
    </location>
</feature>
<accession>A0A564JR55</accession>
<keyword evidence="1" id="KW-0472">Membrane</keyword>
<dbReference type="RefSeq" id="WP_235891588.1">
    <property type="nucleotide sequence ID" value="NZ_CABGHF010000010.1"/>
</dbReference>
<sequence length="278" mass="32481">MNHQEDECNQEKVIPQKIRLARNPAVFICLMQCAVYIFITGSDWFSSGIDNTLWVNLFFIILWGVLAFGIYKYSRVCAVTALLLYVIEKLSFELIPPGQSFSFIWLIVTFLWLLCFSRGIIACWKQNKYKKKNIDDSERIYKHTITLVVIVLALFHSAYFGMKEVQKYSRNVLWQAFYQSVMEDKSKIPLPMKINNNLTITDIYFEQHTLIVEHQVSHEKLADLPIANFYAHARKLYSRYCANDVATSLDLTMIVRFAQGYETRDLTFTPKDCQFKKG</sequence>
<evidence type="ECO:0000313" key="3">
    <source>
        <dbReference type="Proteomes" id="UP000318370"/>
    </source>
</evidence>
<protein>
    <submittedName>
        <fullName evidence="2">Uncharacterized protein</fullName>
    </submittedName>
</protein>